<organism evidence="1 2">
    <name type="scientific">Methylobacterium marchantiae</name>
    <dbReference type="NCBI Taxonomy" id="600331"/>
    <lineage>
        <taxon>Bacteria</taxon>
        <taxon>Pseudomonadati</taxon>
        <taxon>Pseudomonadota</taxon>
        <taxon>Alphaproteobacteria</taxon>
        <taxon>Hyphomicrobiales</taxon>
        <taxon>Methylobacteriaceae</taxon>
        <taxon>Methylobacterium</taxon>
    </lineage>
</organism>
<dbReference type="Proteomes" id="UP001597176">
    <property type="component" value="Unassembled WGS sequence"/>
</dbReference>
<gene>
    <name evidence="1" type="ORF">ACFQ4G_16930</name>
</gene>
<evidence type="ECO:0008006" key="3">
    <source>
        <dbReference type="Google" id="ProtNLM"/>
    </source>
</evidence>
<name>A0ABW3X2U2_9HYPH</name>
<protein>
    <recommendedName>
        <fullName evidence="3">Class I SAM-dependent methyltransferase</fullName>
    </recommendedName>
</protein>
<dbReference type="RefSeq" id="WP_238206790.1">
    <property type="nucleotide sequence ID" value="NZ_JBHTND010000026.1"/>
</dbReference>
<accession>A0ABW3X2U2</accession>
<proteinExistence type="predicted"/>
<keyword evidence="2" id="KW-1185">Reference proteome</keyword>
<reference evidence="2" key="1">
    <citation type="journal article" date="2019" name="Int. J. Syst. Evol. Microbiol.">
        <title>The Global Catalogue of Microorganisms (GCM) 10K type strain sequencing project: providing services to taxonomists for standard genome sequencing and annotation.</title>
        <authorList>
            <consortium name="The Broad Institute Genomics Platform"/>
            <consortium name="The Broad Institute Genome Sequencing Center for Infectious Disease"/>
            <person name="Wu L."/>
            <person name="Ma J."/>
        </authorList>
    </citation>
    <scope>NUCLEOTIDE SEQUENCE [LARGE SCALE GENOMIC DNA]</scope>
    <source>
        <strain evidence="2">CCUG 56108</strain>
    </source>
</reference>
<evidence type="ECO:0000313" key="2">
    <source>
        <dbReference type="Proteomes" id="UP001597176"/>
    </source>
</evidence>
<sequence length="261" mass="29989">MLIEFFHYLTTPASLTQRRLGYLRESVLLMSRSRRRHAAWAAHLDASRSIIRQASADLVRRRTTVILGSGLLDDVPLPYLAECFEKVILVDMIHLWPARLAVRRYTNVTLQVADLSGCVDWLRGEGERCTDPLAFLDREEIDFVVSANLLSQLPILPLDWFESRGRSIPDGLGRSIVMNHLEGLTRLRGRVCLLTDVEQVTEDRKGRVVERFDLLHESALPAPDRSWIWDIAPFGEIGRGNRQHHRVHAYADWHMAMHRPT</sequence>
<comment type="caution">
    <text evidence="1">The sequence shown here is derived from an EMBL/GenBank/DDBJ whole genome shotgun (WGS) entry which is preliminary data.</text>
</comment>
<evidence type="ECO:0000313" key="1">
    <source>
        <dbReference type="EMBL" id="MFD1303258.1"/>
    </source>
</evidence>
<dbReference type="EMBL" id="JBHTND010000026">
    <property type="protein sequence ID" value="MFD1303258.1"/>
    <property type="molecule type" value="Genomic_DNA"/>
</dbReference>